<keyword evidence="1 6" id="KW-0378">Hydrolase</keyword>
<sequence length="344" mass="39258">MLQLVRDTTARVVNSAKHVIIDDSAIQKVCELLAKDVWGRLSSDDKGDENIGQAVSSDGFVESLFVEWDNEKVHFRDLEDPDLTAQYILVLSSLNFCFWPGVKRPDGPEGEEYEYHHLAGALRDVLLEDKEAFSAASLSNCDEKTLLKWFKCEIPQAAERARLVREVGVGLQTHFNGKASKLITSAGNSVSKLVALVTAFFPGFRDHTIYDGAQVFLYKRAQIFCADIWGCFKHEGLGKFDDMHKLTMFADYRVPQILRHYEVLKYSESLSDSIDNYKVIPPGSAEEVEIRAATIQCVERMRIVLQNSHRIRCKSVELDWLLWQRGEEQRKEVAPHHRTLTIFY</sequence>
<dbReference type="PANTHER" id="PTHR21314:SF0">
    <property type="entry name" value="QUEUOSINE 5'-PHOSPHATE N-GLYCOSYLASE_HYDROLASE"/>
    <property type="match status" value="1"/>
</dbReference>
<dbReference type="Proteomes" id="UP001431209">
    <property type="component" value="Unassembled WGS sequence"/>
</dbReference>
<accession>A0AAW2YS15</accession>
<evidence type="ECO:0000256" key="6">
    <source>
        <dbReference type="RuleBase" id="RU365002"/>
    </source>
</evidence>
<evidence type="ECO:0000256" key="5">
    <source>
        <dbReference type="ARBA" id="ARBA00048204"/>
    </source>
</evidence>
<organism evidence="7 8">
    <name type="scientific">Acrasis kona</name>
    <dbReference type="NCBI Taxonomy" id="1008807"/>
    <lineage>
        <taxon>Eukaryota</taxon>
        <taxon>Discoba</taxon>
        <taxon>Heterolobosea</taxon>
        <taxon>Tetramitia</taxon>
        <taxon>Eutetramitia</taxon>
        <taxon>Acrasidae</taxon>
        <taxon>Acrasis</taxon>
    </lineage>
</organism>
<comment type="catalytic activity">
    <reaction evidence="5 6">
        <text>queuosine 5'-phosphate + H2O = queuine + D-ribose 5-phosphate</text>
        <dbReference type="Rhea" id="RHEA:75387"/>
        <dbReference type="ChEBI" id="CHEBI:15377"/>
        <dbReference type="ChEBI" id="CHEBI:17433"/>
        <dbReference type="ChEBI" id="CHEBI:78346"/>
        <dbReference type="ChEBI" id="CHEBI:194371"/>
    </reaction>
    <physiologicalReaction direction="left-to-right" evidence="5 6">
        <dbReference type="Rhea" id="RHEA:75388"/>
    </physiologicalReaction>
</comment>
<dbReference type="AlphaFoldDB" id="A0AAW2YS15"/>
<keyword evidence="8" id="KW-1185">Reference proteome</keyword>
<evidence type="ECO:0000256" key="3">
    <source>
        <dbReference type="ARBA" id="ARBA00035306"/>
    </source>
</evidence>
<name>A0AAW2YS15_9EUKA</name>
<evidence type="ECO:0000256" key="1">
    <source>
        <dbReference type="ARBA" id="ARBA00022801"/>
    </source>
</evidence>
<evidence type="ECO:0000256" key="2">
    <source>
        <dbReference type="ARBA" id="ARBA00035119"/>
    </source>
</evidence>
<comment type="function">
    <text evidence="6">Catalyzes the hydrolysis of queuosine 5'-phosphate, releasing the nucleobase queuine (q). Is required for salvage of queuine from exogenous queuosine (Q) that is imported and then converted to queuosine 5'-phosphate intracellularly.</text>
</comment>
<evidence type="ECO:0000256" key="4">
    <source>
        <dbReference type="ARBA" id="ARBA00035393"/>
    </source>
</evidence>
<dbReference type="InterPro" id="IPR019438">
    <property type="entry name" value="Q_salvage"/>
</dbReference>
<comment type="similarity">
    <text evidence="2 6">Belongs to the QNG1 protein family.</text>
</comment>
<proteinExistence type="inferred from homology"/>
<dbReference type="EC" id="3.2.2.-" evidence="6"/>
<comment type="caution">
    <text evidence="7">The sequence shown here is derived from an EMBL/GenBank/DDBJ whole genome shotgun (WGS) entry which is preliminary data.</text>
</comment>
<protein>
    <recommendedName>
        <fullName evidence="3 6">Queuosine 5'-phosphate N-glycosylase/hydrolase</fullName>
        <ecNumber evidence="6">3.2.2.-</ecNumber>
    </recommendedName>
    <alternativeName>
        <fullName evidence="4 6">Queuosine-nucleotide N-glycosylase/hydrolase</fullName>
    </alternativeName>
</protein>
<evidence type="ECO:0000313" key="8">
    <source>
        <dbReference type="Proteomes" id="UP001431209"/>
    </source>
</evidence>
<dbReference type="GO" id="GO:0016787">
    <property type="term" value="F:hydrolase activity"/>
    <property type="evidence" value="ECO:0007669"/>
    <property type="project" value="UniProtKB-KW"/>
</dbReference>
<dbReference type="EMBL" id="JAOPGA020000585">
    <property type="protein sequence ID" value="KAL0479648.1"/>
    <property type="molecule type" value="Genomic_DNA"/>
</dbReference>
<evidence type="ECO:0000313" key="7">
    <source>
        <dbReference type="EMBL" id="KAL0479648.1"/>
    </source>
</evidence>
<dbReference type="GO" id="GO:0006400">
    <property type="term" value="P:tRNA modification"/>
    <property type="evidence" value="ECO:0007669"/>
    <property type="project" value="TreeGrafter"/>
</dbReference>
<dbReference type="PANTHER" id="PTHR21314">
    <property type="entry name" value="QUEUOSINE 5'-PHOSPHATE N-GLYCOSYLASE_HYDROLASE-RELATED"/>
    <property type="match status" value="1"/>
</dbReference>
<reference evidence="7 8" key="1">
    <citation type="submission" date="2024-03" db="EMBL/GenBank/DDBJ databases">
        <title>The Acrasis kona genome and developmental transcriptomes reveal deep origins of eukaryotic multicellular pathways.</title>
        <authorList>
            <person name="Sheikh S."/>
            <person name="Fu C.-J."/>
            <person name="Brown M.W."/>
            <person name="Baldauf S.L."/>
        </authorList>
    </citation>
    <scope>NUCLEOTIDE SEQUENCE [LARGE SCALE GENOMIC DNA]</scope>
    <source>
        <strain evidence="7 8">ATCC MYA-3509</strain>
    </source>
</reference>
<gene>
    <name evidence="7" type="ORF">AKO1_010958</name>
</gene>
<dbReference type="Pfam" id="PF10343">
    <property type="entry name" value="Q_salvage"/>
    <property type="match status" value="1"/>
</dbReference>